<dbReference type="AlphaFoldDB" id="A0A5N0VC68"/>
<dbReference type="PANTHER" id="PTHR48098:SF1">
    <property type="entry name" value="DIACYLGLYCEROL ACYLTRANSFERASE_MYCOLYLTRANSFERASE AG85A"/>
    <property type="match status" value="1"/>
</dbReference>
<dbReference type="SUPFAM" id="SSF53474">
    <property type="entry name" value="alpha/beta-Hydrolases"/>
    <property type="match status" value="1"/>
</dbReference>
<dbReference type="InterPro" id="IPR029058">
    <property type="entry name" value="AB_hydrolase_fold"/>
</dbReference>
<name>A0A5N0VC68_9PSEU</name>
<feature type="compositionally biased region" description="Polar residues" evidence="1">
    <location>
        <begin position="178"/>
        <end position="189"/>
    </location>
</feature>
<reference evidence="3" key="1">
    <citation type="submission" date="2019-09" db="EMBL/GenBank/DDBJ databases">
        <authorList>
            <person name="Teo W.F.A."/>
            <person name="Duangmal K."/>
        </authorList>
    </citation>
    <scope>NUCLEOTIDE SEQUENCE [LARGE SCALE GENOMIC DNA]</scope>
    <source>
        <strain evidence="3">K81G1</strain>
    </source>
</reference>
<dbReference type="RefSeq" id="WP_144748979.1">
    <property type="nucleotide sequence ID" value="NZ_VMNW02000008.1"/>
</dbReference>
<dbReference type="Gene3D" id="3.40.50.1820">
    <property type="entry name" value="alpha/beta hydrolase"/>
    <property type="match status" value="1"/>
</dbReference>
<evidence type="ECO:0000313" key="3">
    <source>
        <dbReference type="EMBL" id="KAA9163987.1"/>
    </source>
</evidence>
<dbReference type="Pfam" id="PF00756">
    <property type="entry name" value="Esterase"/>
    <property type="match status" value="1"/>
</dbReference>
<feature type="region of interest" description="Disordered" evidence="1">
    <location>
        <begin position="158"/>
        <end position="190"/>
    </location>
</feature>
<feature type="chain" id="PRO_5024405876" description="Esterase" evidence="2">
    <location>
        <begin position="33"/>
        <end position="455"/>
    </location>
</feature>
<organism evidence="3 4">
    <name type="scientific">Amycolatopsis acidicola</name>
    <dbReference type="NCBI Taxonomy" id="2596893"/>
    <lineage>
        <taxon>Bacteria</taxon>
        <taxon>Bacillati</taxon>
        <taxon>Actinomycetota</taxon>
        <taxon>Actinomycetes</taxon>
        <taxon>Pseudonocardiales</taxon>
        <taxon>Pseudonocardiaceae</taxon>
        <taxon>Amycolatopsis</taxon>
    </lineage>
</organism>
<comment type="caution">
    <text evidence="3">The sequence shown here is derived from an EMBL/GenBank/DDBJ whole genome shotgun (WGS) entry which is preliminary data.</text>
</comment>
<dbReference type="PANTHER" id="PTHR48098">
    <property type="entry name" value="ENTEROCHELIN ESTERASE-RELATED"/>
    <property type="match status" value="1"/>
</dbReference>
<dbReference type="Gene3D" id="2.60.40.10">
    <property type="entry name" value="Immunoglobulins"/>
    <property type="match status" value="1"/>
</dbReference>
<dbReference type="OrthoDB" id="4527292at2"/>
<dbReference type="GO" id="GO:0005975">
    <property type="term" value="P:carbohydrate metabolic process"/>
    <property type="evidence" value="ECO:0007669"/>
    <property type="project" value="UniProtKB-ARBA"/>
</dbReference>
<protein>
    <recommendedName>
        <fullName evidence="5">Esterase</fullName>
    </recommendedName>
</protein>
<evidence type="ECO:0000256" key="2">
    <source>
        <dbReference type="SAM" id="SignalP"/>
    </source>
</evidence>
<evidence type="ECO:0000256" key="1">
    <source>
        <dbReference type="SAM" id="MobiDB-lite"/>
    </source>
</evidence>
<feature type="signal peptide" evidence="2">
    <location>
        <begin position="1"/>
        <end position="32"/>
    </location>
</feature>
<dbReference type="InterPro" id="IPR000801">
    <property type="entry name" value="Esterase-like"/>
</dbReference>
<dbReference type="EMBL" id="VMNW02000008">
    <property type="protein sequence ID" value="KAA9163987.1"/>
    <property type="molecule type" value="Genomic_DNA"/>
</dbReference>
<evidence type="ECO:0008006" key="5">
    <source>
        <dbReference type="Google" id="ProtNLM"/>
    </source>
</evidence>
<dbReference type="Proteomes" id="UP000319769">
    <property type="component" value="Unassembled WGS sequence"/>
</dbReference>
<keyword evidence="4" id="KW-1185">Reference proteome</keyword>
<evidence type="ECO:0000313" key="4">
    <source>
        <dbReference type="Proteomes" id="UP000319769"/>
    </source>
</evidence>
<accession>A0A5N0VC68</accession>
<dbReference type="InterPro" id="IPR050583">
    <property type="entry name" value="Mycobacterial_A85_antigen"/>
</dbReference>
<dbReference type="GO" id="GO:0016747">
    <property type="term" value="F:acyltransferase activity, transferring groups other than amino-acyl groups"/>
    <property type="evidence" value="ECO:0007669"/>
    <property type="project" value="TreeGrafter"/>
</dbReference>
<proteinExistence type="predicted"/>
<sequence>MRFRKPGRARLGLAMFAVVSAVLGVTASAAAAANPGGVSLAPEVVHTGTAPTGYQVTFRFKDPNATRVQLKGEWYFADPRTEAQSSTTTNTIVTPGLLPSQWKPGDFPIQSPNNNGANWPVIDMTKGRDGIWSYTTVLPSGVFNYQFYVDCAGTTQSGCTAGSDPSNPPWNQVGDRTIGSTGKQSQVSVPSDPRFGTIDYSWEAAQPVAHGTLADVSYRSPVSLSPDGMNNLAVYTPPGYDSRRAQSYPTLYLAHGAGDNELAWSTSGDAANILDNLIATGQIQPMVVVMPDGTQLPGTNTDGTYNQEPYDQNLISTVVPYIESHYHVSTSPSDRAMAGLSQGSGIANSLLFNHTDEFAYYGSFSRGPSFAVPTASALTAQQVAAIQRVRGVFVGSGWEEFLHPYSPQMINTLTSIGAAVTPDFTHGGHEWYLWRILLRDFLTHVAFFPSVNDGS</sequence>
<dbReference type="InterPro" id="IPR013783">
    <property type="entry name" value="Ig-like_fold"/>
</dbReference>
<gene>
    <name evidence="3" type="ORF">FPZ12_008140</name>
</gene>
<keyword evidence="2" id="KW-0732">Signal</keyword>